<dbReference type="NCBIfam" id="NF001033">
    <property type="entry name" value="PRK00114.1"/>
    <property type="match status" value="1"/>
</dbReference>
<comment type="PTM">
    <text evidence="6">Under oxidizing conditions two disulfide bonds are formed involving the reactive cysteines. Under reducing conditions zinc is bound to the reactive cysteines and the protein is inactive.</text>
</comment>
<evidence type="ECO:0000256" key="2">
    <source>
        <dbReference type="ARBA" id="ARBA00022833"/>
    </source>
</evidence>
<dbReference type="PANTHER" id="PTHR30111">
    <property type="entry name" value="33 KDA CHAPERONIN"/>
    <property type="match status" value="1"/>
</dbReference>
<evidence type="ECO:0000256" key="4">
    <source>
        <dbReference type="ARBA" id="ARBA00023186"/>
    </source>
</evidence>
<comment type="similarity">
    <text evidence="6">Belongs to the HSP33 family.</text>
</comment>
<reference evidence="7 8" key="1">
    <citation type="submission" date="2022-08" db="EMBL/GenBank/DDBJ databases">
        <title>Proteogenomics of the novel Dehalobacterium formicoaceticum strain EZ94 highlights a key role of methyltransferases during anaerobic dichloromethane degradation.</title>
        <authorList>
            <person name="Wasmund K."/>
        </authorList>
    </citation>
    <scope>NUCLEOTIDE SEQUENCE [LARGE SCALE GENOMIC DNA]</scope>
    <source>
        <strain evidence="7 8">EZ94</strain>
    </source>
</reference>
<keyword evidence="4 6" id="KW-0143">Chaperone</keyword>
<keyword evidence="3 6" id="KW-1015">Disulfide bond</keyword>
<feature type="disulfide bond" description="Redox-active" evidence="6">
    <location>
        <begin position="237"/>
        <end position="239"/>
    </location>
</feature>
<dbReference type="Proteomes" id="UP001524944">
    <property type="component" value="Unassembled WGS sequence"/>
</dbReference>
<dbReference type="SUPFAM" id="SSF64397">
    <property type="entry name" value="Hsp33 domain"/>
    <property type="match status" value="1"/>
</dbReference>
<organism evidence="7 8">
    <name type="scientific">Dehalobacterium formicoaceticum</name>
    <dbReference type="NCBI Taxonomy" id="51515"/>
    <lineage>
        <taxon>Bacteria</taxon>
        <taxon>Bacillati</taxon>
        <taxon>Bacillota</taxon>
        <taxon>Clostridia</taxon>
        <taxon>Eubacteriales</taxon>
        <taxon>Peptococcaceae</taxon>
        <taxon>Dehalobacterium</taxon>
    </lineage>
</organism>
<accession>A0ABT1Y0R6</accession>
<keyword evidence="1 6" id="KW-0963">Cytoplasm</keyword>
<evidence type="ECO:0000256" key="3">
    <source>
        <dbReference type="ARBA" id="ARBA00023157"/>
    </source>
</evidence>
<dbReference type="RefSeq" id="WP_089609921.1">
    <property type="nucleotide sequence ID" value="NZ_CP022121.1"/>
</dbReference>
<dbReference type="EMBL" id="JANPWE010000001">
    <property type="protein sequence ID" value="MCR6544447.1"/>
    <property type="molecule type" value="Genomic_DNA"/>
</dbReference>
<evidence type="ECO:0000313" key="8">
    <source>
        <dbReference type="Proteomes" id="UP001524944"/>
    </source>
</evidence>
<dbReference type="PIRSF" id="PIRSF005261">
    <property type="entry name" value="Heat_shock_Hsp33"/>
    <property type="match status" value="1"/>
</dbReference>
<protein>
    <recommendedName>
        <fullName evidence="6">33 kDa chaperonin</fullName>
    </recommendedName>
    <alternativeName>
        <fullName evidence="6">Heat shock protein 33 homolog</fullName>
        <shortName evidence="6">HSP33</shortName>
    </alternativeName>
</protein>
<evidence type="ECO:0000256" key="1">
    <source>
        <dbReference type="ARBA" id="ARBA00022490"/>
    </source>
</evidence>
<keyword evidence="8" id="KW-1185">Reference proteome</keyword>
<evidence type="ECO:0000256" key="6">
    <source>
        <dbReference type="HAMAP-Rule" id="MF_00117"/>
    </source>
</evidence>
<evidence type="ECO:0000256" key="5">
    <source>
        <dbReference type="ARBA" id="ARBA00023284"/>
    </source>
</evidence>
<gene>
    <name evidence="6 7" type="primary">hslO</name>
    <name evidence="7" type="ORF">NVS47_02785</name>
</gene>
<feature type="disulfide bond" description="Redox-active" evidence="6">
    <location>
        <begin position="270"/>
        <end position="273"/>
    </location>
</feature>
<comment type="caution">
    <text evidence="7">The sequence shown here is derived from an EMBL/GenBank/DDBJ whole genome shotgun (WGS) entry which is preliminary data.</text>
</comment>
<dbReference type="Gene3D" id="3.90.1280.10">
    <property type="entry name" value="HSP33 redox switch-like"/>
    <property type="match status" value="1"/>
</dbReference>
<dbReference type="InterPro" id="IPR000397">
    <property type="entry name" value="Heat_shock_Hsp33"/>
</dbReference>
<dbReference type="SUPFAM" id="SSF118352">
    <property type="entry name" value="HSP33 redox switch-like"/>
    <property type="match status" value="1"/>
</dbReference>
<proteinExistence type="inferred from homology"/>
<dbReference type="InterPro" id="IPR016154">
    <property type="entry name" value="Heat_shock_Hsp33_C"/>
</dbReference>
<dbReference type="PANTHER" id="PTHR30111:SF1">
    <property type="entry name" value="33 KDA CHAPERONIN"/>
    <property type="match status" value="1"/>
</dbReference>
<dbReference type="Pfam" id="PF01430">
    <property type="entry name" value="HSP33"/>
    <property type="match status" value="1"/>
</dbReference>
<dbReference type="InterPro" id="IPR016153">
    <property type="entry name" value="Heat_shock_Hsp33_N"/>
</dbReference>
<comment type="subcellular location">
    <subcellularLocation>
        <location evidence="6">Cytoplasm</location>
    </subcellularLocation>
</comment>
<sequence length="303" mass="32662">MSDYCIRGTGAGGGIRIWVATTTNLCEEARRRHDTYPTASAALGRLLTAGVMMGLNLKGEDILTLRVLGDGPLGAIVVVANALGEVRGYVENPHVHLPSITPGKLNVGGAVGKEGFLYVVKDLGMKEPYTGSVPLVSGEIGEDLTRYFAESEQTPSAVALGVLVNPDNTVKAAGGYIVQLMPGVSDEDITQLEKNIASVLPVSQMIDEGITPEEIGAKVLAGMDLQVLEKQPVSFQCKCSRERVQHILQGIGREELCALLEDQGCGELTCHFCGEKYLFSEAELKEMIDEADRERKEKEEKEE</sequence>
<dbReference type="Gene3D" id="3.55.30.10">
    <property type="entry name" value="Hsp33 domain"/>
    <property type="match status" value="1"/>
</dbReference>
<dbReference type="CDD" id="cd00498">
    <property type="entry name" value="Hsp33"/>
    <property type="match status" value="1"/>
</dbReference>
<comment type="function">
    <text evidence="6">Redox regulated molecular chaperone. Protects both thermally unfolding and oxidatively damaged proteins from irreversible aggregation. Plays an important role in the bacterial defense system toward oxidative stress.</text>
</comment>
<keyword evidence="5 6" id="KW-0676">Redox-active center</keyword>
<name>A0ABT1Y0R6_9FIRM</name>
<evidence type="ECO:0000313" key="7">
    <source>
        <dbReference type="EMBL" id="MCR6544447.1"/>
    </source>
</evidence>
<dbReference type="HAMAP" id="MF_00117">
    <property type="entry name" value="HslO"/>
    <property type="match status" value="1"/>
</dbReference>
<keyword evidence="2 6" id="KW-0862">Zinc</keyword>